<feature type="short sequence motif" description="GXSXG" evidence="4">
    <location>
        <begin position="72"/>
        <end position="76"/>
    </location>
</feature>
<evidence type="ECO:0000256" key="4">
    <source>
        <dbReference type="PROSITE-ProRule" id="PRU01161"/>
    </source>
</evidence>
<feature type="short sequence motif" description="GXGXXG" evidence="4">
    <location>
        <begin position="45"/>
        <end position="50"/>
    </location>
</feature>
<dbReference type="Gene3D" id="3.40.1090.10">
    <property type="entry name" value="Cytosolic phospholipase A2 catalytic domain"/>
    <property type="match status" value="2"/>
</dbReference>
<dbReference type="Pfam" id="PF19143">
    <property type="entry name" value="Omp85_2"/>
    <property type="match status" value="1"/>
</dbReference>
<evidence type="ECO:0000313" key="6">
    <source>
        <dbReference type="EMBL" id="TWF33890.1"/>
    </source>
</evidence>
<dbReference type="Pfam" id="PF01734">
    <property type="entry name" value="Patatin"/>
    <property type="match status" value="1"/>
</dbReference>
<comment type="caution">
    <text evidence="6">The sequence shown here is derived from an EMBL/GenBank/DDBJ whole genome shotgun (WGS) entry which is preliminary data.</text>
</comment>
<keyword evidence="7" id="KW-1185">Reference proteome</keyword>
<feature type="short sequence motif" description="DGA/G" evidence="4">
    <location>
        <begin position="218"/>
        <end position="220"/>
    </location>
</feature>
<feature type="active site" description="Nucleophile" evidence="4">
    <location>
        <position position="74"/>
    </location>
</feature>
<evidence type="ECO:0000313" key="7">
    <source>
        <dbReference type="Proteomes" id="UP000320811"/>
    </source>
</evidence>
<protein>
    <submittedName>
        <fullName evidence="6">NTE family protein</fullName>
    </submittedName>
</protein>
<dbReference type="Gene3D" id="3.10.20.310">
    <property type="entry name" value="membrane protein fhac"/>
    <property type="match status" value="1"/>
</dbReference>
<dbReference type="GO" id="GO:0016042">
    <property type="term" value="P:lipid catabolic process"/>
    <property type="evidence" value="ECO:0007669"/>
    <property type="project" value="UniProtKB-UniRule"/>
</dbReference>
<dbReference type="InterPro" id="IPR050301">
    <property type="entry name" value="NTE"/>
</dbReference>
<feature type="domain" description="PNPLA" evidence="5">
    <location>
        <begin position="41"/>
        <end position="231"/>
    </location>
</feature>
<dbReference type="InterPro" id="IPR002641">
    <property type="entry name" value="PNPLA_dom"/>
</dbReference>
<evidence type="ECO:0000256" key="2">
    <source>
        <dbReference type="ARBA" id="ARBA00022963"/>
    </source>
</evidence>
<dbReference type="PANTHER" id="PTHR14226">
    <property type="entry name" value="NEUROPATHY TARGET ESTERASE/SWISS CHEESE D.MELANOGASTER"/>
    <property type="match status" value="1"/>
</dbReference>
<dbReference type="PANTHER" id="PTHR14226:SF76">
    <property type="entry name" value="NTE FAMILY PROTEIN RSSA"/>
    <property type="match status" value="1"/>
</dbReference>
<dbReference type="GO" id="GO:0016787">
    <property type="term" value="F:hydrolase activity"/>
    <property type="evidence" value="ECO:0007669"/>
    <property type="project" value="UniProtKB-UniRule"/>
</dbReference>
<dbReference type="Proteomes" id="UP000320811">
    <property type="component" value="Unassembled WGS sequence"/>
</dbReference>
<keyword evidence="1 4" id="KW-0378">Hydrolase</keyword>
<gene>
    <name evidence="6" type="ORF">FHW36_11181</name>
</gene>
<dbReference type="AlphaFoldDB" id="A0A561P6Z1"/>
<keyword evidence="3 4" id="KW-0443">Lipid metabolism</keyword>
<reference evidence="6 7" key="1">
    <citation type="submission" date="2019-06" db="EMBL/GenBank/DDBJ databases">
        <title>Sorghum-associated microbial communities from plants grown in Nebraska, USA.</title>
        <authorList>
            <person name="Schachtman D."/>
        </authorList>
    </citation>
    <scope>NUCLEOTIDE SEQUENCE [LARGE SCALE GENOMIC DNA]</scope>
    <source>
        <strain evidence="6 7">1209</strain>
    </source>
</reference>
<dbReference type="EMBL" id="VIWO01000011">
    <property type="protein sequence ID" value="TWF33890.1"/>
    <property type="molecule type" value="Genomic_DNA"/>
</dbReference>
<accession>A0A561P6Z1</accession>
<keyword evidence="2 4" id="KW-0442">Lipid degradation</keyword>
<dbReference type="InterPro" id="IPR016035">
    <property type="entry name" value="Acyl_Trfase/lysoPLipase"/>
</dbReference>
<organism evidence="6 7">
    <name type="scientific">Chitinophaga polysaccharea</name>
    <dbReference type="NCBI Taxonomy" id="1293035"/>
    <lineage>
        <taxon>Bacteria</taxon>
        <taxon>Pseudomonadati</taxon>
        <taxon>Bacteroidota</taxon>
        <taxon>Chitinophagia</taxon>
        <taxon>Chitinophagales</taxon>
        <taxon>Chitinophagaceae</taxon>
        <taxon>Chitinophaga</taxon>
    </lineage>
</organism>
<evidence type="ECO:0000259" key="5">
    <source>
        <dbReference type="PROSITE" id="PS51635"/>
    </source>
</evidence>
<feature type="active site" description="Proton acceptor" evidence="4">
    <location>
        <position position="218"/>
    </location>
</feature>
<dbReference type="SUPFAM" id="SSF52151">
    <property type="entry name" value="FabD/lysophospholipase-like"/>
    <property type="match status" value="1"/>
</dbReference>
<dbReference type="OrthoDB" id="9770965at2"/>
<proteinExistence type="predicted"/>
<dbReference type="CDD" id="cd07205">
    <property type="entry name" value="Pat_PNPLA6_PNPLA7_NTE1_like"/>
    <property type="match status" value="1"/>
</dbReference>
<dbReference type="InterPro" id="IPR043864">
    <property type="entry name" value="Omp85-like_dom"/>
</dbReference>
<dbReference type="PROSITE" id="PS51635">
    <property type="entry name" value="PNPLA"/>
    <property type="match status" value="1"/>
</dbReference>
<name>A0A561P6Z1_9BACT</name>
<dbReference type="RefSeq" id="WP_145673905.1">
    <property type="nucleotide sequence ID" value="NZ_VIWO01000011.1"/>
</dbReference>
<evidence type="ECO:0000256" key="3">
    <source>
        <dbReference type="ARBA" id="ARBA00023098"/>
    </source>
</evidence>
<sequence length="756" mass="84182">MKPGLIVHVSRGISVLLLIIFVGSREVAAQQSVSNRPKVALTLSGGGARGLAHIGILEAIDSAGLKVDLVTGTSMGSIVGGLYAMGYSGNQIEAVARQLHWNSLFANQPDLTDISYEEKREYNRYIIEIPFEYGKPKLASGVISGEALWLELAKLCWPVKDVKHFKDFNIPFKCVATDVATGQIVTLDSGEVVTSLRASMAIPSIFTAVKIGDRKLVDGGVVRNFPVVTAKEMGADIVIGANVSGGLRKSDQLVTPIDILYQLGFYKDAEDFQKARPLCDVYIPMSKELENYSAASFGSVDSIIEVGRRKGKELYPVFKHLADSLNALYPEAPFQANRLPFAADVELSSINVSGLVHSDQKFFLQRLHLKPNGCYSATQIRNAIQNVFGTRFYKLITYNLVPEGYGRSRMDITVEENPLTYVKVALNYNTFTGANAVINLTQRNFIVPNSRSFVTAVISENPRLEAEYFKYLGRSRNFGFGLSAYYENNGFTFYDDNFARQQPYRNKYANVNMDFQYTIGRNMAIGAGTRWEYIKYKTPYSIFQDVRGSTNQFNTYVSYGINSLNQKVYPTKGLLLDFEAGYIYNQHPGIKVSQDGEELDLETLGVRFNNFQRAMLNMKYYIPTGRKSAVELDGNADFSFNYHQSVVNGFVVGGMTNITHNQVPFVGIYEGEVITPRVGALQVAWQYEFMRNLYAIPRVGGAVYDGELTGGNRYKYLSGYGLGAAYTSRLGPIEATMMYSDQSGQIKFYVNMGFNF</sequence>
<evidence type="ECO:0000256" key="1">
    <source>
        <dbReference type="ARBA" id="ARBA00022801"/>
    </source>
</evidence>